<evidence type="ECO:0000256" key="3">
    <source>
        <dbReference type="SAM" id="SignalP"/>
    </source>
</evidence>
<name>U6G9A4_EIMAC</name>
<gene>
    <name evidence="4" type="ORF">EAH_00016210</name>
</gene>
<reference evidence="4" key="2">
    <citation type="submission" date="2013-10" db="EMBL/GenBank/DDBJ databases">
        <authorList>
            <person name="Aslett M."/>
        </authorList>
    </citation>
    <scope>NUCLEOTIDE SEQUENCE</scope>
    <source>
        <strain evidence="4">Houghton</strain>
    </source>
</reference>
<dbReference type="AlphaFoldDB" id="U6G9A4"/>
<feature type="compositionally biased region" description="Polar residues" evidence="1">
    <location>
        <begin position="69"/>
        <end position="98"/>
    </location>
</feature>
<feature type="signal peptide" evidence="3">
    <location>
        <begin position="1"/>
        <end position="22"/>
    </location>
</feature>
<keyword evidence="2" id="KW-1133">Transmembrane helix</keyword>
<proteinExistence type="predicted"/>
<protein>
    <recommendedName>
        <fullName evidence="6">Transmembrane protein</fullName>
    </recommendedName>
</protein>
<keyword evidence="3" id="KW-0732">Signal</keyword>
<feature type="region of interest" description="Disordered" evidence="1">
    <location>
        <begin position="168"/>
        <end position="187"/>
    </location>
</feature>
<dbReference type="OMA" id="CLYKGAC"/>
<dbReference type="EMBL" id="HG670314">
    <property type="protein sequence ID" value="CDI76102.1"/>
    <property type="molecule type" value="Genomic_DNA"/>
</dbReference>
<dbReference type="OrthoDB" id="347480at2759"/>
<evidence type="ECO:0000256" key="1">
    <source>
        <dbReference type="SAM" id="MobiDB-lite"/>
    </source>
</evidence>
<sequence length="187" mass="19940">MVASLRFWLLSCIFLLFKPSNGLSHQGRATADILIDGVSVPPPPPGTNPLVAWVHMKNGGSSEVPAASSEGSPTQQAAGTQNENSQQGEQPTTTDANPFSALQTSQEKEAEECSCVFMGACLYKGACLWIAGSLSFAVLLFLFFVAWGLQWIVAIPAEWILAKKPIREGKVKSSSSQSTNSAPLLQD</sequence>
<organism evidence="4 5">
    <name type="scientific">Eimeria acervulina</name>
    <name type="common">Coccidian parasite</name>
    <dbReference type="NCBI Taxonomy" id="5801"/>
    <lineage>
        <taxon>Eukaryota</taxon>
        <taxon>Sar</taxon>
        <taxon>Alveolata</taxon>
        <taxon>Apicomplexa</taxon>
        <taxon>Conoidasida</taxon>
        <taxon>Coccidia</taxon>
        <taxon>Eucoccidiorida</taxon>
        <taxon>Eimeriorina</taxon>
        <taxon>Eimeriidae</taxon>
        <taxon>Eimeria</taxon>
    </lineage>
</organism>
<feature type="region of interest" description="Disordered" evidence="1">
    <location>
        <begin position="61"/>
        <end position="98"/>
    </location>
</feature>
<feature type="transmembrane region" description="Helical" evidence="2">
    <location>
        <begin position="128"/>
        <end position="154"/>
    </location>
</feature>
<keyword evidence="2" id="KW-0472">Membrane</keyword>
<feature type="chain" id="PRO_5004670348" description="Transmembrane protein" evidence="3">
    <location>
        <begin position="23"/>
        <end position="187"/>
    </location>
</feature>
<dbReference type="RefSeq" id="XP_013253287.1">
    <property type="nucleotide sequence ID" value="XM_013397833.1"/>
</dbReference>
<evidence type="ECO:0000313" key="4">
    <source>
        <dbReference type="EMBL" id="CDI76102.1"/>
    </source>
</evidence>
<reference evidence="4" key="1">
    <citation type="submission" date="2013-10" db="EMBL/GenBank/DDBJ databases">
        <title>Genomic analysis of the causative agents of coccidiosis in chickens.</title>
        <authorList>
            <person name="Reid A.J."/>
            <person name="Blake D."/>
            <person name="Billington K."/>
            <person name="Browne H."/>
            <person name="Dunn M."/>
            <person name="Hung S."/>
            <person name="Kawahara F."/>
            <person name="Miranda-Saavedra D."/>
            <person name="Mourier T."/>
            <person name="Nagra H."/>
            <person name="Otto T.D."/>
            <person name="Rawlings N."/>
            <person name="Sanchez A."/>
            <person name="Sanders M."/>
            <person name="Subramaniam C."/>
            <person name="Tay Y."/>
            <person name="Dear P."/>
            <person name="Doerig C."/>
            <person name="Gruber A."/>
            <person name="Parkinson J."/>
            <person name="Shirley M."/>
            <person name="Wan K.L."/>
            <person name="Berriman M."/>
            <person name="Tomley F."/>
            <person name="Pain A."/>
        </authorList>
    </citation>
    <scope>NUCLEOTIDE SEQUENCE</scope>
    <source>
        <strain evidence="4">Houghton</strain>
    </source>
</reference>
<keyword evidence="5" id="KW-1185">Reference proteome</keyword>
<accession>U6G9A4</accession>
<keyword evidence="2" id="KW-0812">Transmembrane</keyword>
<evidence type="ECO:0000256" key="2">
    <source>
        <dbReference type="SAM" id="Phobius"/>
    </source>
</evidence>
<dbReference type="VEuPathDB" id="ToxoDB:EAH_00016210"/>
<evidence type="ECO:0000313" key="5">
    <source>
        <dbReference type="Proteomes" id="UP000018050"/>
    </source>
</evidence>
<dbReference type="Proteomes" id="UP000018050">
    <property type="component" value="Unassembled WGS sequence"/>
</dbReference>
<dbReference type="GeneID" id="25269691"/>
<evidence type="ECO:0008006" key="6">
    <source>
        <dbReference type="Google" id="ProtNLM"/>
    </source>
</evidence>